<dbReference type="InterPro" id="IPR035069">
    <property type="entry name" value="TTHA1013/TTHA0281-like"/>
</dbReference>
<dbReference type="Proteomes" id="UP000245380">
    <property type="component" value="Unassembled WGS sequence"/>
</dbReference>
<evidence type="ECO:0000313" key="2">
    <source>
        <dbReference type="Proteomes" id="UP000245380"/>
    </source>
</evidence>
<proteinExistence type="predicted"/>
<dbReference type="Gene3D" id="3.40.1620.10">
    <property type="entry name" value="YefM-like domain"/>
    <property type="match status" value="1"/>
</dbReference>
<dbReference type="SUPFAM" id="SSF143100">
    <property type="entry name" value="TTHA1013/TTHA0281-like"/>
    <property type="match status" value="1"/>
</dbReference>
<dbReference type="OrthoDB" id="2374448at2"/>
<sequence>MLMEAVMNATEVRANFGEFIDTVVREKPQVVKRNRDFIFATSLSMMRFLLSAYELNYEYEVDEDGRYAGSIEEIEFIVADGANLEELRANLAHHLMNYAHDYMNEYQRYFNAPNTKKHAPYVLRVLLEDDAESVASMLHGDAELE</sequence>
<evidence type="ECO:0008006" key="3">
    <source>
        <dbReference type="Google" id="ProtNLM"/>
    </source>
</evidence>
<comment type="caution">
    <text evidence="1">The sequence shown here is derived from an EMBL/GenBank/DDBJ whole genome shotgun (WGS) entry which is preliminary data.</text>
</comment>
<protein>
    <recommendedName>
        <fullName evidence="3">Antitoxin of toxin-antitoxin, RelE / RelB, TA system</fullName>
    </recommendedName>
</protein>
<dbReference type="Pfam" id="PF12910">
    <property type="entry name" value="PHD_like"/>
    <property type="match status" value="1"/>
</dbReference>
<dbReference type="Gene3D" id="3.30.160.620">
    <property type="match status" value="1"/>
</dbReference>
<dbReference type="AlphaFoldDB" id="A0A2U3D5L2"/>
<dbReference type="RefSeq" id="WP_109431632.1">
    <property type="nucleotide sequence ID" value="NZ_MPDK01000035.1"/>
</dbReference>
<gene>
    <name evidence="1" type="ORF">BM613_12975</name>
</gene>
<reference evidence="1 2" key="1">
    <citation type="submission" date="2016-11" db="EMBL/GenBank/DDBJ databases">
        <title>Comparative genomics of Acidibacillus ferroxidans species.</title>
        <authorList>
            <person name="Oliveira G."/>
            <person name="Nunes G."/>
            <person name="Oliveira R."/>
            <person name="Araujo F."/>
            <person name="Salim A."/>
            <person name="Scholte L."/>
            <person name="Morais D."/>
            <person name="Nancucheo I."/>
            <person name="Johnson D.B."/>
            <person name="Grail B."/>
            <person name="Bittencourt J."/>
            <person name="Valadares R."/>
        </authorList>
    </citation>
    <scope>NUCLEOTIDE SEQUENCE [LARGE SCALE GENOMIC DNA]</scope>
    <source>
        <strain evidence="1 2">Y002</strain>
    </source>
</reference>
<name>A0A2U3D5L2_SULT2</name>
<keyword evidence="2" id="KW-1185">Reference proteome</keyword>
<dbReference type="InterPro" id="IPR035424">
    <property type="entry name" value="Antitoxin_RelB"/>
</dbReference>
<accession>A0A2U3D5L2</accession>
<organism evidence="1 2">
    <name type="scientific">Sulfoacidibacillus thermotolerans</name>
    <name type="common">Acidibacillus sulfuroxidans</name>
    <dbReference type="NCBI Taxonomy" id="1765684"/>
    <lineage>
        <taxon>Bacteria</taxon>
        <taxon>Bacillati</taxon>
        <taxon>Bacillota</taxon>
        <taxon>Bacilli</taxon>
        <taxon>Bacillales</taxon>
        <taxon>Alicyclobacillaceae</taxon>
        <taxon>Sulfoacidibacillus</taxon>
    </lineage>
</organism>
<evidence type="ECO:0000313" key="1">
    <source>
        <dbReference type="EMBL" id="PWI56581.1"/>
    </source>
</evidence>
<dbReference type="EMBL" id="MPDK01000035">
    <property type="protein sequence ID" value="PWI56581.1"/>
    <property type="molecule type" value="Genomic_DNA"/>
</dbReference>